<reference evidence="1 2" key="1">
    <citation type="submission" date="2017-06" db="EMBL/GenBank/DDBJ databases">
        <title>Comparative genomic analysis of Ambrosia Fusariam Clade fungi.</title>
        <authorList>
            <person name="Stajich J.E."/>
            <person name="Carrillo J."/>
            <person name="Kijimoto T."/>
            <person name="Eskalen A."/>
            <person name="O'Donnell K."/>
            <person name="Kasson M."/>
        </authorList>
    </citation>
    <scope>NUCLEOTIDE SEQUENCE [LARGE SCALE GENOMIC DNA]</scope>
    <source>
        <strain evidence="1">UCR3666</strain>
    </source>
</reference>
<sequence length="71" mass="7912">MISTCHSLTGSTLLLGCFPPTESRRKNLESRLLSEQSFVGLFYFHCVWIASCASLSFTSEGTLNLPIWVKV</sequence>
<gene>
    <name evidence="1" type="ORF">CDV36_009308</name>
</gene>
<evidence type="ECO:0000313" key="2">
    <source>
        <dbReference type="Proteomes" id="UP000277212"/>
    </source>
</evidence>
<dbReference type="EMBL" id="NKUJ01000181">
    <property type="protein sequence ID" value="RMJ11036.1"/>
    <property type="molecule type" value="Genomic_DNA"/>
</dbReference>
<keyword evidence="2" id="KW-1185">Reference proteome</keyword>
<evidence type="ECO:0000313" key="1">
    <source>
        <dbReference type="EMBL" id="RMJ11036.1"/>
    </source>
</evidence>
<dbReference type="AlphaFoldDB" id="A0A3M2S0F6"/>
<comment type="caution">
    <text evidence="1">The sequence shown here is derived from an EMBL/GenBank/DDBJ whole genome shotgun (WGS) entry which is preliminary data.</text>
</comment>
<name>A0A3M2S0F6_9HYPO</name>
<protein>
    <submittedName>
        <fullName evidence="1">Uncharacterized protein</fullName>
    </submittedName>
</protein>
<dbReference type="Proteomes" id="UP000277212">
    <property type="component" value="Unassembled WGS sequence"/>
</dbReference>
<accession>A0A3M2S0F6</accession>
<organism evidence="1 2">
    <name type="scientific">Fusarium kuroshium</name>
    <dbReference type="NCBI Taxonomy" id="2010991"/>
    <lineage>
        <taxon>Eukaryota</taxon>
        <taxon>Fungi</taxon>
        <taxon>Dikarya</taxon>
        <taxon>Ascomycota</taxon>
        <taxon>Pezizomycotina</taxon>
        <taxon>Sordariomycetes</taxon>
        <taxon>Hypocreomycetidae</taxon>
        <taxon>Hypocreales</taxon>
        <taxon>Nectriaceae</taxon>
        <taxon>Fusarium</taxon>
        <taxon>Fusarium solani species complex</taxon>
    </lineage>
</organism>
<proteinExistence type="predicted"/>